<evidence type="ECO:0000313" key="2">
    <source>
        <dbReference type="EMBL" id="MBW8191049.1"/>
    </source>
</evidence>
<dbReference type="EMBL" id="JAHZSS010000008">
    <property type="protein sequence ID" value="MBW8191049.1"/>
    <property type="molecule type" value="Genomic_DNA"/>
</dbReference>
<name>A0ABS7EFD4_9GAMM</name>
<dbReference type="RefSeq" id="WP_220103733.1">
    <property type="nucleotide sequence ID" value="NZ_JAHZSS010000008.1"/>
</dbReference>
<keyword evidence="3" id="KW-1185">Reference proteome</keyword>
<comment type="caution">
    <text evidence="2">The sequence shown here is derived from an EMBL/GenBank/DDBJ whole genome shotgun (WGS) entry which is preliminary data.</text>
</comment>
<dbReference type="Proteomes" id="UP001166251">
    <property type="component" value="Unassembled WGS sequence"/>
</dbReference>
<feature type="chain" id="PRO_5046465578" evidence="1">
    <location>
        <begin position="20"/>
        <end position="121"/>
    </location>
</feature>
<proteinExistence type="predicted"/>
<accession>A0ABS7EFD4</accession>
<protein>
    <submittedName>
        <fullName evidence="2">Uncharacterized protein</fullName>
    </submittedName>
</protein>
<organism evidence="2 3">
    <name type="scientific">Neiella holothuriorum</name>
    <dbReference type="NCBI Taxonomy" id="2870530"/>
    <lineage>
        <taxon>Bacteria</taxon>
        <taxon>Pseudomonadati</taxon>
        <taxon>Pseudomonadota</taxon>
        <taxon>Gammaproteobacteria</taxon>
        <taxon>Alteromonadales</taxon>
        <taxon>Echinimonadaceae</taxon>
        <taxon>Neiella</taxon>
    </lineage>
</organism>
<keyword evidence="1" id="KW-0732">Signal</keyword>
<gene>
    <name evidence="2" type="ORF">K0504_08390</name>
</gene>
<reference evidence="2" key="1">
    <citation type="submission" date="2021-07" db="EMBL/GenBank/DDBJ databases">
        <title>Neiella marina sp. nov., isolated from the intestinal content of sea cucumber Apostichopus japonicus.</title>
        <authorList>
            <person name="Bai X."/>
        </authorList>
    </citation>
    <scope>NUCLEOTIDE SEQUENCE</scope>
    <source>
        <strain evidence="2">126</strain>
    </source>
</reference>
<feature type="signal peptide" evidence="1">
    <location>
        <begin position="1"/>
        <end position="19"/>
    </location>
</feature>
<sequence>MKAMVLGAALVSMSSVVVAEEALLTEDLIRLAGEAKYISIDCGMPLDKEKFMDLTKLYAFKEGYSPDTEVNWEHIKLESHKYYMQMKEDLPGAQQGCDSLKEQFKEILPQLQKKPPLELEL</sequence>
<evidence type="ECO:0000313" key="3">
    <source>
        <dbReference type="Proteomes" id="UP001166251"/>
    </source>
</evidence>
<evidence type="ECO:0000256" key="1">
    <source>
        <dbReference type="SAM" id="SignalP"/>
    </source>
</evidence>